<evidence type="ECO:0000256" key="11">
    <source>
        <dbReference type="RuleBase" id="RU003657"/>
    </source>
</evidence>
<dbReference type="UniPathway" id="UPA00031">
    <property type="reaction ID" value="UER00010"/>
</dbReference>
<reference evidence="12 13" key="1">
    <citation type="submission" date="2019-09" db="EMBL/GenBank/DDBJ databases">
        <title>Genomes of family Cryomorphaceae.</title>
        <authorList>
            <person name="Bowman J.P."/>
        </authorList>
    </citation>
    <scope>NUCLEOTIDE SEQUENCE [LARGE SCALE GENOMIC DNA]</scope>
    <source>
        <strain evidence="12 13">LMG 25704</strain>
    </source>
</reference>
<evidence type="ECO:0000256" key="10">
    <source>
        <dbReference type="ARBA" id="ARBA00047838"/>
    </source>
</evidence>
<dbReference type="RefSeq" id="WP_151665904.1">
    <property type="nucleotide sequence ID" value="NZ_WBVO01000001.1"/>
</dbReference>
<evidence type="ECO:0000256" key="8">
    <source>
        <dbReference type="ARBA" id="ARBA00025475"/>
    </source>
</evidence>
<evidence type="ECO:0000256" key="6">
    <source>
        <dbReference type="ARBA" id="ARBA00023102"/>
    </source>
</evidence>
<gene>
    <name evidence="12" type="primary">hisF</name>
    <name evidence="12" type="ORF">F8C67_00910</name>
</gene>
<protein>
    <recommendedName>
        <fullName evidence="4">imidazole glycerol-phosphate synthase</fullName>
        <ecNumber evidence="4">4.3.2.10</ecNumber>
    </recommendedName>
    <alternativeName>
        <fullName evidence="9">IGP synthase cyclase subunit</fullName>
    </alternativeName>
</protein>
<comment type="similarity">
    <text evidence="2 11">Belongs to the HisA/HisF family.</text>
</comment>
<keyword evidence="5 11" id="KW-0028">Amino-acid biosynthesis</keyword>
<dbReference type="Proteomes" id="UP000468650">
    <property type="component" value="Unassembled WGS sequence"/>
</dbReference>
<dbReference type="Pfam" id="PF00977">
    <property type="entry name" value="His_biosynth"/>
    <property type="match status" value="1"/>
</dbReference>
<evidence type="ECO:0000256" key="4">
    <source>
        <dbReference type="ARBA" id="ARBA00012809"/>
    </source>
</evidence>
<accession>A0A6N6RIZ8</accession>
<keyword evidence="7 12" id="KW-0456">Lyase</keyword>
<dbReference type="GO" id="GO:0000105">
    <property type="term" value="P:L-histidine biosynthetic process"/>
    <property type="evidence" value="ECO:0007669"/>
    <property type="project" value="UniProtKB-UniPathway"/>
</dbReference>
<organism evidence="12 13">
    <name type="scientific">Phaeocystidibacter luteus</name>
    <dbReference type="NCBI Taxonomy" id="911197"/>
    <lineage>
        <taxon>Bacteria</taxon>
        <taxon>Pseudomonadati</taxon>
        <taxon>Bacteroidota</taxon>
        <taxon>Flavobacteriia</taxon>
        <taxon>Flavobacteriales</taxon>
        <taxon>Phaeocystidibacteraceae</taxon>
        <taxon>Phaeocystidibacter</taxon>
    </lineage>
</organism>
<comment type="function">
    <text evidence="8">IGPS catalyzes the conversion of PRFAR and glutamine to IGP, AICAR and glutamate. The HisF subunit catalyzes the cyclization activity that produces IGP and AICAR from PRFAR using the ammonia provided by the HisH subunit.</text>
</comment>
<dbReference type="InterPro" id="IPR006062">
    <property type="entry name" value="His_biosynth"/>
</dbReference>
<dbReference type="InterPro" id="IPR011060">
    <property type="entry name" value="RibuloseP-bd_barrel"/>
</dbReference>
<proteinExistence type="inferred from homology"/>
<comment type="caution">
    <text evidence="12">The sequence shown here is derived from an EMBL/GenBank/DDBJ whole genome shotgun (WGS) entry which is preliminary data.</text>
</comment>
<dbReference type="EMBL" id="WBVO01000001">
    <property type="protein sequence ID" value="KAB2814323.1"/>
    <property type="molecule type" value="Genomic_DNA"/>
</dbReference>
<evidence type="ECO:0000256" key="2">
    <source>
        <dbReference type="ARBA" id="ARBA00009667"/>
    </source>
</evidence>
<keyword evidence="6 11" id="KW-0368">Histidine biosynthesis</keyword>
<evidence type="ECO:0000256" key="1">
    <source>
        <dbReference type="ARBA" id="ARBA00005091"/>
    </source>
</evidence>
<dbReference type="InterPro" id="IPR004651">
    <property type="entry name" value="HisF"/>
</dbReference>
<dbReference type="InterPro" id="IPR050064">
    <property type="entry name" value="IGPS_HisA/HisF"/>
</dbReference>
<evidence type="ECO:0000256" key="3">
    <source>
        <dbReference type="ARBA" id="ARBA00011152"/>
    </source>
</evidence>
<dbReference type="OrthoDB" id="9781903at2"/>
<dbReference type="PANTHER" id="PTHR21235:SF2">
    <property type="entry name" value="IMIDAZOLE GLYCEROL PHOSPHATE SYNTHASE HISHF"/>
    <property type="match status" value="1"/>
</dbReference>
<evidence type="ECO:0000256" key="7">
    <source>
        <dbReference type="ARBA" id="ARBA00023239"/>
    </source>
</evidence>
<evidence type="ECO:0000313" key="13">
    <source>
        <dbReference type="Proteomes" id="UP000468650"/>
    </source>
</evidence>
<dbReference type="PANTHER" id="PTHR21235">
    <property type="entry name" value="IMIDAZOLE GLYCEROL PHOSPHATE SYNTHASE SUBUNIT HISF/H IGP SYNTHASE SUBUNIT HISF/H"/>
    <property type="match status" value="1"/>
</dbReference>
<dbReference type="Gene3D" id="3.20.20.70">
    <property type="entry name" value="Aldolase class I"/>
    <property type="match status" value="1"/>
</dbReference>
<dbReference type="CDD" id="cd04731">
    <property type="entry name" value="HisF"/>
    <property type="match status" value="1"/>
</dbReference>
<dbReference type="SUPFAM" id="SSF51366">
    <property type="entry name" value="Ribulose-phoshate binding barrel"/>
    <property type="match status" value="1"/>
</dbReference>
<dbReference type="GO" id="GO:0016829">
    <property type="term" value="F:lyase activity"/>
    <property type="evidence" value="ECO:0007669"/>
    <property type="project" value="UniProtKB-KW"/>
</dbReference>
<sequence length="281" mass="30712">MKTIRVIPRLDIKGPNLVKGIHLEGLRVLGRPSDFAKYYYENGADELIFMDVVASLYGRNSLHDIISETAKSIFIPITVGGGLRSIEDIKSVLRAGADKVCLNTAAINNPGLIEEASKIFGSSTIVVSIEAIKESDGRYLAYTDNGREYTGVDAIEWAKKVCEAGAGEIVVTSVDREGTGEGFDHELIKRINEVVTIPVVAHGGPAHADHVVEMIEATNADAVAVASVLHYEAIQKIDHNVSSSEGNTRFLEEKRGFHKFVPTGLSELKERMKEKNIRVRI</sequence>
<dbReference type="InterPro" id="IPR013785">
    <property type="entry name" value="Aldolase_TIM"/>
</dbReference>
<name>A0A6N6RIZ8_9FLAO</name>
<dbReference type="AlphaFoldDB" id="A0A6N6RIZ8"/>
<comment type="pathway">
    <text evidence="1">Amino-acid biosynthesis; L-histidine biosynthesis; L-histidine from 5-phospho-alpha-D-ribose 1-diphosphate: step 5/9.</text>
</comment>
<evidence type="ECO:0000313" key="12">
    <source>
        <dbReference type="EMBL" id="KAB2814323.1"/>
    </source>
</evidence>
<keyword evidence="13" id="KW-1185">Reference proteome</keyword>
<dbReference type="GO" id="GO:0000107">
    <property type="term" value="F:imidazoleglycerol-phosphate synthase activity"/>
    <property type="evidence" value="ECO:0007669"/>
    <property type="project" value="InterPro"/>
</dbReference>
<dbReference type="EC" id="4.3.2.10" evidence="4"/>
<evidence type="ECO:0000256" key="5">
    <source>
        <dbReference type="ARBA" id="ARBA00022605"/>
    </source>
</evidence>
<comment type="catalytic activity">
    <reaction evidence="10">
        <text>5-[(5-phospho-1-deoxy-D-ribulos-1-ylimino)methylamino]-1-(5-phospho-beta-D-ribosyl)imidazole-4-carboxamide + L-glutamine = D-erythro-1-(imidazol-4-yl)glycerol 3-phosphate + 5-amino-1-(5-phospho-beta-D-ribosyl)imidazole-4-carboxamide + L-glutamate + H(+)</text>
        <dbReference type="Rhea" id="RHEA:24793"/>
        <dbReference type="ChEBI" id="CHEBI:15378"/>
        <dbReference type="ChEBI" id="CHEBI:29985"/>
        <dbReference type="ChEBI" id="CHEBI:58278"/>
        <dbReference type="ChEBI" id="CHEBI:58359"/>
        <dbReference type="ChEBI" id="CHEBI:58475"/>
        <dbReference type="ChEBI" id="CHEBI:58525"/>
        <dbReference type="EC" id="4.3.2.10"/>
    </reaction>
</comment>
<evidence type="ECO:0000256" key="9">
    <source>
        <dbReference type="ARBA" id="ARBA00030264"/>
    </source>
</evidence>
<comment type="subunit">
    <text evidence="3">Heterodimer of HisH and HisF.</text>
</comment>